<keyword evidence="5 11" id="KW-0732">Signal</keyword>
<dbReference type="GO" id="GO:0031965">
    <property type="term" value="C:nuclear membrane"/>
    <property type="evidence" value="ECO:0007669"/>
    <property type="project" value="UniProtKB-SubCell"/>
</dbReference>
<dbReference type="InterPro" id="IPR007292">
    <property type="entry name" value="Nuclear_fusion_Kar5"/>
</dbReference>
<comment type="function">
    <text evidence="1 11">Required for nuclear membrane fusion during karyogamy.</text>
</comment>
<gene>
    <name evidence="13" type="ORF">AMS68_006929</name>
</gene>
<evidence type="ECO:0008006" key="15">
    <source>
        <dbReference type="Google" id="ProtNLM"/>
    </source>
</evidence>
<evidence type="ECO:0000256" key="12">
    <source>
        <dbReference type="SAM" id="SignalP"/>
    </source>
</evidence>
<evidence type="ECO:0000256" key="2">
    <source>
        <dbReference type="ARBA" id="ARBA00010473"/>
    </source>
</evidence>
<accession>A0A6H0Y323</accession>
<dbReference type="PANTHER" id="PTHR28012">
    <property type="entry name" value="NUCLEAR FUSION PROTEIN KAR5"/>
    <property type="match status" value="1"/>
</dbReference>
<protein>
    <recommendedName>
        <fullName evidence="15">Nuclear fusion protein KAR5</fullName>
    </recommendedName>
</protein>
<organism evidence="13 14">
    <name type="scientific">Peltaster fructicola</name>
    <dbReference type="NCBI Taxonomy" id="286661"/>
    <lineage>
        <taxon>Eukaryota</taxon>
        <taxon>Fungi</taxon>
        <taxon>Dikarya</taxon>
        <taxon>Ascomycota</taxon>
        <taxon>Pezizomycotina</taxon>
        <taxon>Dothideomycetes</taxon>
        <taxon>Dothideomycetes incertae sedis</taxon>
        <taxon>Peltaster</taxon>
    </lineage>
</organism>
<comment type="similarity">
    <text evidence="2 11">Belongs to the KAR5 family.</text>
</comment>
<keyword evidence="14" id="KW-1185">Reference proteome</keyword>
<dbReference type="EMBL" id="CP051143">
    <property type="protein sequence ID" value="QIX01412.1"/>
    <property type="molecule type" value="Genomic_DNA"/>
</dbReference>
<dbReference type="AlphaFoldDB" id="A0A6H0Y323"/>
<evidence type="ECO:0000313" key="14">
    <source>
        <dbReference type="Proteomes" id="UP000503462"/>
    </source>
</evidence>
<evidence type="ECO:0000256" key="6">
    <source>
        <dbReference type="ARBA" id="ARBA00022824"/>
    </source>
</evidence>
<keyword evidence="7 11" id="KW-1133">Transmembrane helix</keyword>
<evidence type="ECO:0000256" key="1">
    <source>
        <dbReference type="ARBA" id="ARBA00003389"/>
    </source>
</evidence>
<evidence type="ECO:0000256" key="9">
    <source>
        <dbReference type="ARBA" id="ARBA00023180"/>
    </source>
</evidence>
<dbReference type="Proteomes" id="UP000503462">
    <property type="component" value="Chromosome 5"/>
</dbReference>
<keyword evidence="3 11" id="KW-0415">Karyogamy</keyword>
<dbReference type="GO" id="GO:0005789">
    <property type="term" value="C:endoplasmic reticulum membrane"/>
    <property type="evidence" value="ECO:0007669"/>
    <property type="project" value="UniProtKB-SubCell"/>
</dbReference>
<evidence type="ECO:0000256" key="3">
    <source>
        <dbReference type="ARBA" id="ARBA00022459"/>
    </source>
</evidence>
<keyword evidence="8 11" id="KW-0472">Membrane</keyword>
<evidence type="ECO:0000256" key="11">
    <source>
        <dbReference type="RuleBase" id="RU368082"/>
    </source>
</evidence>
<evidence type="ECO:0000256" key="7">
    <source>
        <dbReference type="ARBA" id="ARBA00022989"/>
    </source>
</evidence>
<keyword evidence="9" id="KW-0325">Glycoprotein</keyword>
<evidence type="ECO:0000256" key="10">
    <source>
        <dbReference type="ARBA" id="ARBA00023242"/>
    </source>
</evidence>
<keyword evidence="4 11" id="KW-0812">Transmembrane</keyword>
<proteinExistence type="inferred from homology"/>
<feature type="chain" id="PRO_5026147042" description="Nuclear fusion protein KAR5" evidence="12">
    <location>
        <begin position="17"/>
        <end position="451"/>
    </location>
</feature>
<evidence type="ECO:0000256" key="4">
    <source>
        <dbReference type="ARBA" id="ARBA00022692"/>
    </source>
</evidence>
<comment type="subcellular location">
    <subcellularLocation>
        <location evidence="11">Endoplasmic reticulum membrane</location>
    </subcellularLocation>
    <subcellularLocation>
        <location evidence="11">Nucleus membrane</location>
    </subcellularLocation>
</comment>
<evidence type="ECO:0000313" key="13">
    <source>
        <dbReference type="EMBL" id="QIX01412.1"/>
    </source>
</evidence>
<evidence type="ECO:0000256" key="8">
    <source>
        <dbReference type="ARBA" id="ARBA00023136"/>
    </source>
</evidence>
<dbReference type="GO" id="GO:0048288">
    <property type="term" value="P:nuclear membrane fusion involved in karyogamy"/>
    <property type="evidence" value="ECO:0007669"/>
    <property type="project" value="UniProtKB-UniRule"/>
</dbReference>
<name>A0A6H0Y323_9PEZI</name>
<feature type="signal peptide" evidence="12">
    <location>
        <begin position="1"/>
        <end position="16"/>
    </location>
</feature>
<feature type="transmembrane region" description="Helical" evidence="11">
    <location>
        <begin position="405"/>
        <end position="428"/>
    </location>
</feature>
<evidence type="ECO:0000256" key="5">
    <source>
        <dbReference type="ARBA" id="ARBA00022729"/>
    </source>
</evidence>
<sequence length="451" mass="49122">MTTLLCFGLVFSTTNAFFSTKQPAEVSFEVEAAPSVDTSLSALIMMQLNGQEAFDRVLHTIQTYTTESSCNKAAYASLTLSCNTLEGSASETTIGMLDLAKTTFAARLAVCELVEAGRDAVPAACAFMLDDLNSASTQNNYDGSRIKACTRGMHGDHRAWNSFSNAKQNAIRICHATRSHVERDATLKQVQHILKQHHQESDSSIDFAVAMGKMRSNVLDALARLTEGTELVGKLNAAYVAEYEGYLKESREQNLALSEELQDAARAAFQLVITNSEAAHMKMLDRVGVKTDLAVEKVSVVTDGLQAVHHGIVTADNSLTVLGARIVALEDRVTPLGESMVELTAAVKDLHDATQAHTIAQEEAGGRVVTMLVQIEEIVENISGYSTMAAGCFEWLTSGRQWLKLFGFAAVVLCVLACLPFLLLLLCWRLGWLQQLIIRPVRDIWQGLCDG</sequence>
<dbReference type="PANTHER" id="PTHR28012:SF1">
    <property type="entry name" value="NUCLEAR FUSION PROTEIN KAR5"/>
    <property type="match status" value="1"/>
</dbReference>
<dbReference type="GO" id="GO:0000742">
    <property type="term" value="P:karyogamy involved in conjugation with cellular fusion"/>
    <property type="evidence" value="ECO:0007669"/>
    <property type="project" value="UniProtKB-UniRule"/>
</dbReference>
<dbReference type="Pfam" id="PF04163">
    <property type="entry name" value="Tht1"/>
    <property type="match status" value="1"/>
</dbReference>
<reference evidence="13 14" key="1">
    <citation type="journal article" date="2016" name="Sci. Rep.">
        <title>Peltaster fructicola genome reveals evolution from an invasive phytopathogen to an ectophytic parasite.</title>
        <authorList>
            <person name="Xu C."/>
            <person name="Chen H."/>
            <person name="Gleason M.L."/>
            <person name="Xu J.R."/>
            <person name="Liu H."/>
            <person name="Zhang R."/>
            <person name="Sun G."/>
        </authorList>
    </citation>
    <scope>NUCLEOTIDE SEQUENCE [LARGE SCALE GENOMIC DNA]</scope>
    <source>
        <strain evidence="13 14">LNHT1506</strain>
    </source>
</reference>
<keyword evidence="10 11" id="KW-0539">Nucleus</keyword>
<dbReference type="OrthoDB" id="5311848at2759"/>
<keyword evidence="6 11" id="KW-0256">Endoplasmic reticulum</keyword>